<dbReference type="KEGG" id="mec:Q7C_401"/>
<dbReference type="RefSeq" id="WP_014703026.1">
    <property type="nucleotide sequence ID" value="NC_017856.1"/>
</dbReference>
<evidence type="ECO:0000313" key="1">
    <source>
        <dbReference type="EMBL" id="AFJ01576.1"/>
    </source>
</evidence>
<dbReference type="PATRIC" id="fig|754477.3.peg.396"/>
<reference evidence="1 2" key="1">
    <citation type="journal article" date="2012" name="J. Bacteriol.">
        <title>Complete genome sequences of Methylophaga sp. strain JAM1 and Methylophaga sp. strain JAM7.</title>
        <authorList>
            <person name="Villeneuve C."/>
            <person name="Martineau C."/>
            <person name="Mauffrey F."/>
            <person name="Villemur R."/>
        </authorList>
    </citation>
    <scope>NUCLEOTIDE SEQUENCE [LARGE SCALE GENOMIC DNA]</scope>
    <source>
        <strain evidence="1 2">JAM7</strain>
    </source>
</reference>
<dbReference type="EMBL" id="CP003380">
    <property type="protein sequence ID" value="AFJ01576.1"/>
    <property type="molecule type" value="Genomic_DNA"/>
</dbReference>
<sequence length="87" mass="9887" precursor="true">MPKAAYTKQLTYLIPPSQLCAKSYQALFWTIVQECHTTNESTAKPVLPVFYQYQHGISPSNVSAPKCTLIHLGARSQNTYFITHCFY</sequence>
<dbReference type="AlphaFoldDB" id="I1YF83"/>
<name>I1YF83_METFJ</name>
<accession>I1YF83</accession>
<keyword evidence="2" id="KW-1185">Reference proteome</keyword>
<protein>
    <submittedName>
        <fullName evidence="1">Uncharacterized protein</fullName>
    </submittedName>
</protein>
<organism evidence="1 2">
    <name type="scientific">Methylophaga frappieri (strain ATCC BAA-2434 / DSM 25690 / JAM7)</name>
    <dbReference type="NCBI Taxonomy" id="754477"/>
    <lineage>
        <taxon>Bacteria</taxon>
        <taxon>Pseudomonadati</taxon>
        <taxon>Pseudomonadota</taxon>
        <taxon>Gammaproteobacteria</taxon>
        <taxon>Thiotrichales</taxon>
        <taxon>Piscirickettsiaceae</taxon>
        <taxon>Methylophaga</taxon>
    </lineage>
</organism>
<proteinExistence type="predicted"/>
<dbReference type="STRING" id="754477.Q7C_401"/>
<dbReference type="Proteomes" id="UP000009145">
    <property type="component" value="Chromosome"/>
</dbReference>
<dbReference type="HOGENOM" id="CLU_2479773_0_0_6"/>
<evidence type="ECO:0000313" key="2">
    <source>
        <dbReference type="Proteomes" id="UP000009145"/>
    </source>
</evidence>
<gene>
    <name evidence="1" type="ordered locus">Q7C_401</name>
</gene>